<keyword evidence="3" id="KW-1185">Reference proteome</keyword>
<dbReference type="PANTHER" id="PTHR33933">
    <property type="entry name" value="NUCLEOTIDYLTRANSFERASE"/>
    <property type="match status" value="1"/>
</dbReference>
<organism evidence="2 3">
    <name type="scientific">Longimonas halophila</name>
    <dbReference type="NCBI Taxonomy" id="1469170"/>
    <lineage>
        <taxon>Bacteria</taxon>
        <taxon>Pseudomonadati</taxon>
        <taxon>Rhodothermota</taxon>
        <taxon>Rhodothermia</taxon>
        <taxon>Rhodothermales</taxon>
        <taxon>Salisaetaceae</taxon>
        <taxon>Longimonas</taxon>
    </lineage>
</organism>
<dbReference type="InterPro" id="IPR002934">
    <property type="entry name" value="Polymerase_NTP_transf_dom"/>
</dbReference>
<dbReference type="InterPro" id="IPR043519">
    <property type="entry name" value="NT_sf"/>
</dbReference>
<feature type="domain" description="Polymerase nucleotidyl transferase" evidence="1">
    <location>
        <begin position="15"/>
        <end position="62"/>
    </location>
</feature>
<sequence>MPAALPSNPTVRTVLREARTALHNLYGDRLKRIVVFGSQARGDAHADSDIDLAIVLMPPVDAYAESQRTSDLVVNMAIRYGVALSMLHLSTKEFANTQHALIRTLHEEGITL</sequence>
<dbReference type="GO" id="GO:0016779">
    <property type="term" value="F:nucleotidyltransferase activity"/>
    <property type="evidence" value="ECO:0007669"/>
    <property type="project" value="InterPro"/>
</dbReference>
<gene>
    <name evidence="2" type="ORF">CRI93_14715</name>
</gene>
<dbReference type="Pfam" id="PF01909">
    <property type="entry name" value="NTP_transf_2"/>
    <property type="match status" value="1"/>
</dbReference>
<dbReference type="CDD" id="cd05403">
    <property type="entry name" value="NT_KNTase_like"/>
    <property type="match status" value="1"/>
</dbReference>
<protein>
    <submittedName>
        <fullName evidence="2">Nucleotidyltransferase</fullName>
    </submittedName>
</protein>
<dbReference type="AlphaFoldDB" id="A0A2H3NKK8"/>
<dbReference type="PANTHER" id="PTHR33933:SF1">
    <property type="entry name" value="PROTEIN ADENYLYLTRANSFERASE MNTA-RELATED"/>
    <property type="match status" value="1"/>
</dbReference>
<name>A0A2H3NKK8_9BACT</name>
<evidence type="ECO:0000259" key="1">
    <source>
        <dbReference type="Pfam" id="PF01909"/>
    </source>
</evidence>
<comment type="caution">
    <text evidence="2">The sequence shown here is derived from an EMBL/GenBank/DDBJ whole genome shotgun (WGS) entry which is preliminary data.</text>
</comment>
<dbReference type="InterPro" id="IPR052548">
    <property type="entry name" value="Type_VII_TA_antitoxin"/>
</dbReference>
<dbReference type="Proteomes" id="UP000221024">
    <property type="component" value="Unassembled WGS sequence"/>
</dbReference>
<reference evidence="2 3" key="1">
    <citation type="submission" date="2017-10" db="EMBL/GenBank/DDBJ databases">
        <title>Draft genome of Longimonas halophila.</title>
        <authorList>
            <person name="Goh K.M."/>
            <person name="Shamsir M.S."/>
            <person name="Lim S.W."/>
        </authorList>
    </citation>
    <scope>NUCLEOTIDE SEQUENCE [LARGE SCALE GENOMIC DNA]</scope>
    <source>
        <strain evidence="2 3">KCTC 42399</strain>
    </source>
</reference>
<dbReference type="RefSeq" id="WP_098063443.1">
    <property type="nucleotide sequence ID" value="NZ_PDEP01000022.1"/>
</dbReference>
<accession>A0A2H3NKK8</accession>
<dbReference type="Gene3D" id="3.30.460.10">
    <property type="entry name" value="Beta Polymerase, domain 2"/>
    <property type="match status" value="1"/>
</dbReference>
<keyword evidence="2" id="KW-0808">Transferase</keyword>
<dbReference type="EMBL" id="PDEP01000022">
    <property type="protein sequence ID" value="PEN04731.1"/>
    <property type="molecule type" value="Genomic_DNA"/>
</dbReference>
<dbReference type="OrthoDB" id="1321649at2"/>
<evidence type="ECO:0000313" key="2">
    <source>
        <dbReference type="EMBL" id="PEN04731.1"/>
    </source>
</evidence>
<evidence type="ECO:0000313" key="3">
    <source>
        <dbReference type="Proteomes" id="UP000221024"/>
    </source>
</evidence>
<proteinExistence type="predicted"/>
<dbReference type="SUPFAM" id="SSF81301">
    <property type="entry name" value="Nucleotidyltransferase"/>
    <property type="match status" value="1"/>
</dbReference>